<feature type="signal peptide" evidence="3">
    <location>
        <begin position="1"/>
        <end position="26"/>
    </location>
</feature>
<sequence>MQQHHHHSHVLQSLTILLLLPPLLLAIEQTPENRSFALPSCVHLCVFDHSTELFVPRLCRSSALLSAARNCTFLTCVGEAADSRQLVDEWFTHMCDHVPERECRPMDVYRPGVQVYNAMRANIASRLGAEEIVAVGLLTVVTVVAVLLLLGGSTYVWMGWRNRMVREFEEMMQRKDMERRREERERRRKEYRRYWGADGDGEGIVVRVEMGVRNQRENE</sequence>
<evidence type="ECO:0008006" key="6">
    <source>
        <dbReference type="Google" id="ProtNLM"/>
    </source>
</evidence>
<gene>
    <name evidence="4" type="ORF">P167DRAFT_571888</name>
</gene>
<reference evidence="4 5" key="1">
    <citation type="journal article" date="2018" name="Nat. Ecol. Evol.">
        <title>Pezizomycetes genomes reveal the molecular basis of ectomycorrhizal truffle lifestyle.</title>
        <authorList>
            <person name="Murat C."/>
            <person name="Payen T."/>
            <person name="Noel B."/>
            <person name="Kuo A."/>
            <person name="Morin E."/>
            <person name="Chen J."/>
            <person name="Kohler A."/>
            <person name="Krizsan K."/>
            <person name="Balestrini R."/>
            <person name="Da Silva C."/>
            <person name="Montanini B."/>
            <person name="Hainaut M."/>
            <person name="Levati E."/>
            <person name="Barry K.W."/>
            <person name="Belfiori B."/>
            <person name="Cichocki N."/>
            <person name="Clum A."/>
            <person name="Dockter R.B."/>
            <person name="Fauchery L."/>
            <person name="Guy J."/>
            <person name="Iotti M."/>
            <person name="Le Tacon F."/>
            <person name="Lindquist E.A."/>
            <person name="Lipzen A."/>
            <person name="Malagnac F."/>
            <person name="Mello A."/>
            <person name="Molinier V."/>
            <person name="Miyauchi S."/>
            <person name="Poulain J."/>
            <person name="Riccioni C."/>
            <person name="Rubini A."/>
            <person name="Sitrit Y."/>
            <person name="Splivallo R."/>
            <person name="Traeger S."/>
            <person name="Wang M."/>
            <person name="Zifcakova L."/>
            <person name="Wipf D."/>
            <person name="Zambonelli A."/>
            <person name="Paolocci F."/>
            <person name="Nowrousian M."/>
            <person name="Ottonello S."/>
            <person name="Baldrian P."/>
            <person name="Spatafora J.W."/>
            <person name="Henrissat B."/>
            <person name="Nagy L.G."/>
            <person name="Aury J.M."/>
            <person name="Wincker P."/>
            <person name="Grigoriev I.V."/>
            <person name="Bonfante P."/>
            <person name="Martin F.M."/>
        </authorList>
    </citation>
    <scope>NUCLEOTIDE SEQUENCE [LARGE SCALE GENOMIC DNA]</scope>
    <source>
        <strain evidence="4 5">CCBAS932</strain>
    </source>
</reference>
<evidence type="ECO:0000256" key="1">
    <source>
        <dbReference type="SAM" id="Coils"/>
    </source>
</evidence>
<evidence type="ECO:0000313" key="5">
    <source>
        <dbReference type="Proteomes" id="UP000277580"/>
    </source>
</evidence>
<keyword evidence="2" id="KW-0472">Membrane</keyword>
<feature type="transmembrane region" description="Helical" evidence="2">
    <location>
        <begin position="132"/>
        <end position="157"/>
    </location>
</feature>
<organism evidence="4 5">
    <name type="scientific">Morchella conica CCBAS932</name>
    <dbReference type="NCBI Taxonomy" id="1392247"/>
    <lineage>
        <taxon>Eukaryota</taxon>
        <taxon>Fungi</taxon>
        <taxon>Dikarya</taxon>
        <taxon>Ascomycota</taxon>
        <taxon>Pezizomycotina</taxon>
        <taxon>Pezizomycetes</taxon>
        <taxon>Pezizales</taxon>
        <taxon>Morchellaceae</taxon>
        <taxon>Morchella</taxon>
    </lineage>
</organism>
<evidence type="ECO:0000256" key="2">
    <source>
        <dbReference type="SAM" id="Phobius"/>
    </source>
</evidence>
<evidence type="ECO:0000256" key="3">
    <source>
        <dbReference type="SAM" id="SignalP"/>
    </source>
</evidence>
<keyword evidence="2" id="KW-0812">Transmembrane</keyword>
<proteinExistence type="predicted"/>
<feature type="coiled-coil region" evidence="1">
    <location>
        <begin position="165"/>
        <end position="194"/>
    </location>
</feature>
<feature type="chain" id="PRO_5018002972" description="Extracellular membrane protein CFEM domain-containing protein" evidence="3">
    <location>
        <begin position="27"/>
        <end position="219"/>
    </location>
</feature>
<keyword evidence="3" id="KW-0732">Signal</keyword>
<name>A0A3N4KWU2_9PEZI</name>
<keyword evidence="2" id="KW-1133">Transmembrane helix</keyword>
<dbReference type="OrthoDB" id="10413981at2759"/>
<protein>
    <recommendedName>
        <fullName evidence="6">Extracellular membrane protein CFEM domain-containing protein</fullName>
    </recommendedName>
</protein>
<keyword evidence="1" id="KW-0175">Coiled coil</keyword>
<dbReference type="AlphaFoldDB" id="A0A3N4KWU2"/>
<dbReference type="EMBL" id="ML119115">
    <property type="protein sequence ID" value="RPB15023.1"/>
    <property type="molecule type" value="Genomic_DNA"/>
</dbReference>
<evidence type="ECO:0000313" key="4">
    <source>
        <dbReference type="EMBL" id="RPB15023.1"/>
    </source>
</evidence>
<dbReference type="InParanoid" id="A0A3N4KWU2"/>
<keyword evidence="5" id="KW-1185">Reference proteome</keyword>
<accession>A0A3N4KWU2</accession>
<dbReference type="Proteomes" id="UP000277580">
    <property type="component" value="Unassembled WGS sequence"/>
</dbReference>